<reference evidence="2" key="1">
    <citation type="submission" date="2016-11" db="UniProtKB">
        <authorList>
            <consortium name="WormBaseParasite"/>
        </authorList>
    </citation>
    <scope>IDENTIFICATION</scope>
</reference>
<dbReference type="Proteomes" id="UP000095287">
    <property type="component" value="Unplaced"/>
</dbReference>
<dbReference type="AlphaFoldDB" id="A0A1I8A8M6"/>
<protein>
    <submittedName>
        <fullName evidence="2">DUF5051 domain-containing protein</fullName>
    </submittedName>
</protein>
<proteinExistence type="predicted"/>
<accession>A0A1I8A8M6</accession>
<evidence type="ECO:0000313" key="1">
    <source>
        <dbReference type="Proteomes" id="UP000095287"/>
    </source>
</evidence>
<evidence type="ECO:0000313" key="2">
    <source>
        <dbReference type="WBParaSite" id="L893_g33945.t1"/>
    </source>
</evidence>
<dbReference type="WBParaSite" id="L893_g33945.t1">
    <property type="protein sequence ID" value="L893_g33945.t1"/>
    <property type="gene ID" value="L893_g33945"/>
</dbReference>
<organism evidence="1 2">
    <name type="scientific">Steinernema glaseri</name>
    <dbReference type="NCBI Taxonomy" id="37863"/>
    <lineage>
        <taxon>Eukaryota</taxon>
        <taxon>Metazoa</taxon>
        <taxon>Ecdysozoa</taxon>
        <taxon>Nematoda</taxon>
        <taxon>Chromadorea</taxon>
        <taxon>Rhabditida</taxon>
        <taxon>Tylenchina</taxon>
        <taxon>Panagrolaimomorpha</taxon>
        <taxon>Strongyloidoidea</taxon>
        <taxon>Steinernematidae</taxon>
        <taxon>Steinernema</taxon>
    </lineage>
</organism>
<keyword evidence="1" id="KW-1185">Reference proteome</keyword>
<sequence length="205" mass="23550">MDHLFYDLVEEIVAYLPRKDVETIARVADGRQGLEHWSAAAEGQLENRFLVDVTVVAGQTDDGVGINFLTIQKILSEGRRESWNFLNWRFAWMRSVQIEAYPLLRQSTADMNQVLRSISLPVDPSARGSLVFYLGPFVADDRLIPFRYDSDPEVSRLAWKILQAAQKDFPTVNIHQSAHISHEAYDEFVNDFRQRGAFVETLRHP</sequence>
<name>A0A1I8A8M6_9BILA</name>